<protein>
    <submittedName>
        <fullName evidence="3">Uncharacterized protein</fullName>
    </submittedName>
</protein>
<accession>A0A0C2IV93</accession>
<feature type="domain" description="Regulator of MON1-CCZ1 complex N-terminal" evidence="2">
    <location>
        <begin position="29"/>
        <end position="141"/>
    </location>
</feature>
<name>A0A0C2IV93_THEKT</name>
<evidence type="ECO:0000259" key="2">
    <source>
        <dbReference type="Pfam" id="PF21029"/>
    </source>
</evidence>
<gene>
    <name evidence="3" type="ORF">RF11_13787</name>
</gene>
<dbReference type="EMBL" id="JWZT01002471">
    <property type="protein sequence ID" value="KII69299.1"/>
    <property type="molecule type" value="Genomic_DNA"/>
</dbReference>
<dbReference type="Proteomes" id="UP000031668">
    <property type="component" value="Unassembled WGS sequence"/>
</dbReference>
<dbReference type="GO" id="GO:0035658">
    <property type="term" value="C:Mon1-Ccz1 complex"/>
    <property type="evidence" value="ECO:0007669"/>
    <property type="project" value="InterPro"/>
</dbReference>
<dbReference type="PANTHER" id="PTHR12897">
    <property type="entry name" value="COLON CANCER-ASSOCIATED PROTEIN MIC1"/>
    <property type="match status" value="1"/>
</dbReference>
<sequence>MKRSLQSNRILQLIPFNHLFDCVSSGKFLFFDERSHSYFQCTSLEGHTEISVTDIERNYTTQFTIQGSSKIYCIRINDQYKYSLIHRSASYAEIVKICYNKPSQIMCYNCKDNSYIRSSIFLQNDYFAIFEPKTIKFFKIDSANYNFSVYKTIKIDSSWNQTLKVESFDFFVTGDNSETLKLFLVKYENQFQITAGQFTIKESGDDLTAKNLIPIYVYKRVYLSYINPRTNSVYLYRVSESLQVTLRYILENDSMSLKVTMGVIDNAIACHDHENRMSLIYDISSPELKRGIKVSKCFHLFNDVSDATVLSSRSSESDNESLEMFDPNLVFQGSDLVFDSLNGVVYKIYFNLENVAIAFKFSSLDLLNFYCHRTDAKYPLFAYLSNLICSKRFGDYSLSSIFNYLARHHPSNEKTMSRHALFHHEESVTFTIEQHNVHANVFFPLLNYGSSLTSDQLCLHLNYCESVIFSYIISLSSYNIMVEHFVCECLVDVMLKQGKVDQLDQMLEFMTPSREFAEYLMSILKNYPSLTSNVANICCVANCLDQVFTLVTQLGFPDLDNKFILSLSNLQLINDNGEGVNILKELKIHEHFPLDFYQRSSKKIETEIITNLLKTLSLQKVLEKSK</sequence>
<dbReference type="AlphaFoldDB" id="A0A0C2IV93"/>
<comment type="caution">
    <text evidence="3">The sequence shown here is derived from an EMBL/GenBank/DDBJ whole genome shotgun (WGS) entry which is preliminary data.</text>
</comment>
<keyword evidence="4" id="KW-1185">Reference proteome</keyword>
<evidence type="ECO:0000259" key="1">
    <source>
        <dbReference type="Pfam" id="PF07035"/>
    </source>
</evidence>
<dbReference type="OrthoDB" id="26384at2759"/>
<dbReference type="InterPro" id="IPR049040">
    <property type="entry name" value="RMC1_N"/>
</dbReference>
<evidence type="ECO:0000313" key="4">
    <source>
        <dbReference type="Proteomes" id="UP000031668"/>
    </source>
</evidence>
<dbReference type="GO" id="GO:0031902">
    <property type="term" value="C:late endosome membrane"/>
    <property type="evidence" value="ECO:0007669"/>
    <property type="project" value="TreeGrafter"/>
</dbReference>
<evidence type="ECO:0000313" key="3">
    <source>
        <dbReference type="EMBL" id="KII69299.1"/>
    </source>
</evidence>
<dbReference type="PANTHER" id="PTHR12897:SF4">
    <property type="entry name" value="REGULATOR OF MON1-CCZ1 COMPLEX"/>
    <property type="match status" value="1"/>
</dbReference>
<dbReference type="GO" id="GO:0010506">
    <property type="term" value="P:regulation of autophagy"/>
    <property type="evidence" value="ECO:0007669"/>
    <property type="project" value="InterPro"/>
</dbReference>
<dbReference type="Pfam" id="PF07035">
    <property type="entry name" value="RMC1_C"/>
    <property type="match status" value="1"/>
</dbReference>
<reference evidence="3 4" key="1">
    <citation type="journal article" date="2014" name="Genome Biol. Evol.">
        <title>The genome of the myxosporean Thelohanellus kitauei shows adaptations to nutrient acquisition within its fish host.</title>
        <authorList>
            <person name="Yang Y."/>
            <person name="Xiong J."/>
            <person name="Zhou Z."/>
            <person name="Huo F."/>
            <person name="Miao W."/>
            <person name="Ran C."/>
            <person name="Liu Y."/>
            <person name="Zhang J."/>
            <person name="Feng J."/>
            <person name="Wang M."/>
            <person name="Wang M."/>
            <person name="Wang L."/>
            <person name="Yao B."/>
        </authorList>
    </citation>
    <scope>NUCLEOTIDE SEQUENCE [LARGE SCALE GENOMIC DNA]</scope>
    <source>
        <strain evidence="3">Wuqing</strain>
    </source>
</reference>
<dbReference type="InterPro" id="IPR040371">
    <property type="entry name" value="RMC1"/>
</dbReference>
<proteinExistence type="predicted"/>
<feature type="domain" description="Mic1" evidence="1">
    <location>
        <begin position="424"/>
        <end position="530"/>
    </location>
</feature>
<dbReference type="InterPro" id="IPR009755">
    <property type="entry name" value="RMC1_C"/>
</dbReference>
<dbReference type="Pfam" id="PF21029">
    <property type="entry name" value="RMC1_N"/>
    <property type="match status" value="1"/>
</dbReference>
<organism evidence="3 4">
    <name type="scientific">Thelohanellus kitauei</name>
    <name type="common">Myxosporean</name>
    <dbReference type="NCBI Taxonomy" id="669202"/>
    <lineage>
        <taxon>Eukaryota</taxon>
        <taxon>Metazoa</taxon>
        <taxon>Cnidaria</taxon>
        <taxon>Myxozoa</taxon>
        <taxon>Myxosporea</taxon>
        <taxon>Bivalvulida</taxon>
        <taxon>Platysporina</taxon>
        <taxon>Myxobolidae</taxon>
        <taxon>Thelohanellus</taxon>
    </lineage>
</organism>
<dbReference type="GO" id="GO:0005765">
    <property type="term" value="C:lysosomal membrane"/>
    <property type="evidence" value="ECO:0007669"/>
    <property type="project" value="TreeGrafter"/>
</dbReference>